<reference evidence="1" key="1">
    <citation type="journal article" date="2020" name="Stud. Mycol.">
        <title>101 Dothideomycetes genomes: a test case for predicting lifestyles and emergence of pathogens.</title>
        <authorList>
            <person name="Haridas S."/>
            <person name="Albert R."/>
            <person name="Binder M."/>
            <person name="Bloem J."/>
            <person name="Labutti K."/>
            <person name="Salamov A."/>
            <person name="Andreopoulos B."/>
            <person name="Baker S."/>
            <person name="Barry K."/>
            <person name="Bills G."/>
            <person name="Bluhm B."/>
            <person name="Cannon C."/>
            <person name="Castanera R."/>
            <person name="Culley D."/>
            <person name="Daum C."/>
            <person name="Ezra D."/>
            <person name="Gonzalez J."/>
            <person name="Henrissat B."/>
            <person name="Kuo A."/>
            <person name="Liang C."/>
            <person name="Lipzen A."/>
            <person name="Lutzoni F."/>
            <person name="Magnuson J."/>
            <person name="Mondo S."/>
            <person name="Nolan M."/>
            <person name="Ohm R."/>
            <person name="Pangilinan J."/>
            <person name="Park H.-J."/>
            <person name="Ramirez L."/>
            <person name="Alfaro M."/>
            <person name="Sun H."/>
            <person name="Tritt A."/>
            <person name="Yoshinaga Y."/>
            <person name="Zwiers L.-H."/>
            <person name="Turgeon B."/>
            <person name="Goodwin S."/>
            <person name="Spatafora J."/>
            <person name="Crous P."/>
            <person name="Grigoriev I."/>
        </authorList>
    </citation>
    <scope>NUCLEOTIDE SEQUENCE</scope>
    <source>
        <strain evidence="1">ATCC 16933</strain>
    </source>
</reference>
<dbReference type="AlphaFoldDB" id="A0A6A6NWA9"/>
<protein>
    <submittedName>
        <fullName evidence="1">Uncharacterized protein</fullName>
    </submittedName>
</protein>
<dbReference type="InterPro" id="IPR027417">
    <property type="entry name" value="P-loop_NTPase"/>
</dbReference>
<name>A0A6A6NWA9_9PEZI</name>
<dbReference type="PANTHER" id="PTHR36978">
    <property type="entry name" value="P-LOOP CONTAINING NUCLEOTIDE TRIPHOSPHATE HYDROLASE"/>
    <property type="match status" value="1"/>
</dbReference>
<feature type="non-terminal residue" evidence="1">
    <location>
        <position position="224"/>
    </location>
</feature>
<sequence length="224" mass="25404">KVPMEVLSLGLLRTGSASMSEALKILGYHHTYHGLDTLHAGTEGGGRGLRDWQYWDKARLATWHGHGKFDREEWDDFLGYCMAATDLASLFAVGLIRAYPEAKVILVECDESKWVKSFNEIIVANAFSKMQDFVIRFVEPLIGVETGKPIQDLLLDFWQAKTPDGIRRNALRVYREHYKRVRGAVPPERLLNYELGSGWGPLCEFLGKPVPGVEFPRINETQKL</sequence>
<dbReference type="OrthoDB" id="408152at2759"/>
<evidence type="ECO:0000313" key="2">
    <source>
        <dbReference type="Proteomes" id="UP000799766"/>
    </source>
</evidence>
<organism evidence="1 2">
    <name type="scientific">Lineolata rhizophorae</name>
    <dbReference type="NCBI Taxonomy" id="578093"/>
    <lineage>
        <taxon>Eukaryota</taxon>
        <taxon>Fungi</taxon>
        <taxon>Dikarya</taxon>
        <taxon>Ascomycota</taxon>
        <taxon>Pezizomycotina</taxon>
        <taxon>Dothideomycetes</taxon>
        <taxon>Dothideomycetes incertae sedis</taxon>
        <taxon>Lineolatales</taxon>
        <taxon>Lineolataceae</taxon>
        <taxon>Lineolata</taxon>
    </lineage>
</organism>
<proteinExistence type="predicted"/>
<dbReference type="Gene3D" id="3.40.50.300">
    <property type="entry name" value="P-loop containing nucleotide triphosphate hydrolases"/>
    <property type="match status" value="1"/>
</dbReference>
<dbReference type="Pfam" id="PF17784">
    <property type="entry name" value="Sulfotransfer_4"/>
    <property type="match status" value="1"/>
</dbReference>
<dbReference type="SUPFAM" id="SSF52540">
    <property type="entry name" value="P-loop containing nucleoside triphosphate hydrolases"/>
    <property type="match status" value="1"/>
</dbReference>
<dbReference type="Proteomes" id="UP000799766">
    <property type="component" value="Unassembled WGS sequence"/>
</dbReference>
<accession>A0A6A6NWA9</accession>
<evidence type="ECO:0000313" key="1">
    <source>
        <dbReference type="EMBL" id="KAF2456050.1"/>
    </source>
</evidence>
<feature type="non-terminal residue" evidence="1">
    <location>
        <position position="1"/>
    </location>
</feature>
<dbReference type="InterPro" id="IPR040632">
    <property type="entry name" value="Sulfotransfer_4"/>
</dbReference>
<gene>
    <name evidence="1" type="ORF">BDY21DRAFT_262209</name>
</gene>
<dbReference type="PANTHER" id="PTHR36978:SF4">
    <property type="entry name" value="P-LOOP CONTAINING NUCLEOSIDE TRIPHOSPHATE HYDROLASE PROTEIN"/>
    <property type="match status" value="1"/>
</dbReference>
<dbReference type="EMBL" id="MU001684">
    <property type="protein sequence ID" value="KAF2456050.1"/>
    <property type="molecule type" value="Genomic_DNA"/>
</dbReference>
<keyword evidence="2" id="KW-1185">Reference proteome</keyword>